<dbReference type="PANTHER" id="PTHR44329:SF214">
    <property type="entry name" value="PROTEIN KINASE DOMAIN-CONTAINING PROTEIN"/>
    <property type="match status" value="1"/>
</dbReference>
<sequence>MKARKLLLKLSTSCYKLPQKLFIQGVRHVTQHAVFAGGFGDVFRGVYEQQKVAVKRMRIFQRECDVPNQKFCKEALTWQGLSHPHIVPFLGIVEEEFPDVLCMVSPWMQHGTVLMYLNSYGRQNVNKFLHEIVQGLGYLHSRYIVHGDLRGANVLINDAGAACLSDFGLTVFNDTPATHSSRCEGAVRWMAPELYSPQQFGLERFLLTPESDIYAFACVCIELFTGNPPFIELRDPAVILRVMGGQRPARPMGSDPSMCDGLWSLVQACWAHDLALRPRVQEVAATIWALLNVVSFSLCFLPLHS</sequence>
<keyword evidence="3" id="KW-1185">Reference proteome</keyword>
<evidence type="ECO:0000313" key="3">
    <source>
        <dbReference type="Proteomes" id="UP000054007"/>
    </source>
</evidence>
<dbReference type="EMBL" id="KN880718">
    <property type="protein sequence ID" value="KIY63140.1"/>
    <property type="molecule type" value="Genomic_DNA"/>
</dbReference>
<dbReference type="PIRSF" id="PIRSF000654">
    <property type="entry name" value="Integrin-linked_kinase"/>
    <property type="match status" value="1"/>
</dbReference>
<dbReference type="InterPro" id="IPR001245">
    <property type="entry name" value="Ser-Thr/Tyr_kinase_cat_dom"/>
</dbReference>
<dbReference type="InterPro" id="IPR000719">
    <property type="entry name" value="Prot_kinase_dom"/>
</dbReference>
<name>A0A0D7AYT5_9AGAR</name>
<dbReference type="InterPro" id="IPR051681">
    <property type="entry name" value="Ser/Thr_Kinases-Pseudokinases"/>
</dbReference>
<dbReference type="STRING" id="1314674.A0A0D7AYT5"/>
<dbReference type="GO" id="GO:0005524">
    <property type="term" value="F:ATP binding"/>
    <property type="evidence" value="ECO:0007669"/>
    <property type="project" value="InterPro"/>
</dbReference>
<dbReference type="GO" id="GO:0004674">
    <property type="term" value="F:protein serine/threonine kinase activity"/>
    <property type="evidence" value="ECO:0007669"/>
    <property type="project" value="TreeGrafter"/>
</dbReference>
<evidence type="ECO:0000259" key="1">
    <source>
        <dbReference type="PROSITE" id="PS50011"/>
    </source>
</evidence>
<dbReference type="InterPro" id="IPR011009">
    <property type="entry name" value="Kinase-like_dom_sf"/>
</dbReference>
<keyword evidence="2" id="KW-0808">Transferase</keyword>
<dbReference type="Pfam" id="PF07714">
    <property type="entry name" value="PK_Tyr_Ser-Thr"/>
    <property type="match status" value="1"/>
</dbReference>
<dbReference type="PROSITE" id="PS50011">
    <property type="entry name" value="PROTEIN_KINASE_DOM"/>
    <property type="match status" value="1"/>
</dbReference>
<organism evidence="2 3">
    <name type="scientific">Cylindrobasidium torrendii FP15055 ss-10</name>
    <dbReference type="NCBI Taxonomy" id="1314674"/>
    <lineage>
        <taxon>Eukaryota</taxon>
        <taxon>Fungi</taxon>
        <taxon>Dikarya</taxon>
        <taxon>Basidiomycota</taxon>
        <taxon>Agaricomycotina</taxon>
        <taxon>Agaricomycetes</taxon>
        <taxon>Agaricomycetidae</taxon>
        <taxon>Agaricales</taxon>
        <taxon>Marasmiineae</taxon>
        <taxon>Physalacriaceae</taxon>
        <taxon>Cylindrobasidium</taxon>
    </lineage>
</organism>
<accession>A0A0D7AYT5</accession>
<dbReference type="Gene3D" id="1.10.510.10">
    <property type="entry name" value="Transferase(Phosphotransferase) domain 1"/>
    <property type="match status" value="1"/>
</dbReference>
<proteinExistence type="predicted"/>
<dbReference type="AlphaFoldDB" id="A0A0D7AYT5"/>
<dbReference type="SUPFAM" id="SSF56112">
    <property type="entry name" value="Protein kinase-like (PK-like)"/>
    <property type="match status" value="1"/>
</dbReference>
<reference evidence="2 3" key="1">
    <citation type="journal article" date="2015" name="Fungal Genet. Biol.">
        <title>Evolution of novel wood decay mechanisms in Agaricales revealed by the genome sequences of Fistulina hepatica and Cylindrobasidium torrendii.</title>
        <authorList>
            <person name="Floudas D."/>
            <person name="Held B.W."/>
            <person name="Riley R."/>
            <person name="Nagy L.G."/>
            <person name="Koehler G."/>
            <person name="Ransdell A.S."/>
            <person name="Younus H."/>
            <person name="Chow J."/>
            <person name="Chiniquy J."/>
            <person name="Lipzen A."/>
            <person name="Tritt A."/>
            <person name="Sun H."/>
            <person name="Haridas S."/>
            <person name="LaButti K."/>
            <person name="Ohm R.A."/>
            <person name="Kues U."/>
            <person name="Blanchette R.A."/>
            <person name="Grigoriev I.V."/>
            <person name="Minto R.E."/>
            <person name="Hibbett D.S."/>
        </authorList>
    </citation>
    <scope>NUCLEOTIDE SEQUENCE [LARGE SCALE GENOMIC DNA]</scope>
    <source>
        <strain evidence="2 3">FP15055 ss-10</strain>
    </source>
</reference>
<dbReference type="PROSITE" id="PS00109">
    <property type="entry name" value="PROTEIN_KINASE_TYR"/>
    <property type="match status" value="1"/>
</dbReference>
<gene>
    <name evidence="2" type="ORF">CYLTODRAFT_360413</name>
</gene>
<dbReference type="OrthoDB" id="4062651at2759"/>
<dbReference type="PANTHER" id="PTHR44329">
    <property type="entry name" value="SERINE/THREONINE-PROTEIN KINASE TNNI3K-RELATED"/>
    <property type="match status" value="1"/>
</dbReference>
<dbReference type="InterPro" id="IPR008266">
    <property type="entry name" value="Tyr_kinase_AS"/>
</dbReference>
<evidence type="ECO:0000313" key="2">
    <source>
        <dbReference type="EMBL" id="KIY63140.1"/>
    </source>
</evidence>
<feature type="domain" description="Protein kinase" evidence="1">
    <location>
        <begin position="28"/>
        <end position="289"/>
    </location>
</feature>
<keyword evidence="2" id="KW-0418">Kinase</keyword>
<protein>
    <submittedName>
        <fullName evidence="2">Kinase-like protein</fullName>
    </submittedName>
</protein>
<dbReference type="Proteomes" id="UP000054007">
    <property type="component" value="Unassembled WGS sequence"/>
</dbReference>